<proteinExistence type="predicted"/>
<protein>
    <submittedName>
        <fullName evidence="1">Uncharacterized protein</fullName>
    </submittedName>
</protein>
<evidence type="ECO:0000313" key="1">
    <source>
        <dbReference type="EMBL" id="AZN35059.1"/>
    </source>
</evidence>
<dbReference type="SUPFAM" id="SSF53850">
    <property type="entry name" value="Periplasmic binding protein-like II"/>
    <property type="match status" value="1"/>
</dbReference>
<gene>
    <name evidence="1" type="ORF">EJO50_00280</name>
</gene>
<dbReference type="RefSeq" id="WP_125971035.1">
    <property type="nucleotide sequence ID" value="NZ_CP034433.1"/>
</dbReference>
<reference evidence="1 2" key="1">
    <citation type="submission" date="2018-12" db="EMBL/GenBank/DDBJ databases">
        <title>Complete genome sequence of Iodobacter sp. H11R3.</title>
        <authorList>
            <person name="Bae J.-W."/>
        </authorList>
    </citation>
    <scope>NUCLEOTIDE SEQUENCE [LARGE SCALE GENOMIC DNA]</scope>
    <source>
        <strain evidence="1 2">H11R3</strain>
    </source>
</reference>
<keyword evidence="2" id="KW-1185">Reference proteome</keyword>
<dbReference type="Gene3D" id="3.40.190.10">
    <property type="entry name" value="Periplasmic binding protein-like II"/>
    <property type="match status" value="1"/>
</dbReference>
<dbReference type="AlphaFoldDB" id="A0A3S8ZNT7"/>
<evidence type="ECO:0000313" key="2">
    <source>
        <dbReference type="Proteomes" id="UP000282438"/>
    </source>
</evidence>
<dbReference type="OrthoDB" id="9786526at2"/>
<accession>A0A3S8ZNT7</accession>
<dbReference type="EMBL" id="CP034433">
    <property type="protein sequence ID" value="AZN35059.1"/>
    <property type="molecule type" value="Genomic_DNA"/>
</dbReference>
<sequence>MHLRSKTGGCGRVISPAIRASSGRALRHLTLNGAGIACLAHFLIDKHLQAGQLQAVLSDIPAVEANDLGGSFINKARCPQNGQLCRLSGQGIGIVSASLKPTLMRGL</sequence>
<dbReference type="Proteomes" id="UP000282438">
    <property type="component" value="Chromosome"/>
</dbReference>
<name>A0A3S8ZNT7_9NEIS</name>
<dbReference type="KEGG" id="iod:EJO50_00280"/>
<organism evidence="1 2">
    <name type="scientific">Iodobacter ciconiae</name>
    <dbReference type="NCBI Taxonomy" id="2496266"/>
    <lineage>
        <taxon>Bacteria</taxon>
        <taxon>Pseudomonadati</taxon>
        <taxon>Pseudomonadota</taxon>
        <taxon>Betaproteobacteria</taxon>
        <taxon>Neisseriales</taxon>
        <taxon>Chitinibacteraceae</taxon>
        <taxon>Iodobacter</taxon>
    </lineage>
</organism>